<dbReference type="EMBL" id="CP089982">
    <property type="protein sequence ID" value="WXA96123.1"/>
    <property type="molecule type" value="Genomic_DNA"/>
</dbReference>
<gene>
    <name evidence="1" type="ORF">LZC95_04630</name>
</gene>
<sequence length="76" mass="8537">MPEIEIQTTLLELFTEKLQWNGPLPTGALSEHLSSLQLLTLIDAVEERFSIYLQPTEAAEIDTVDQIVATILREAK</sequence>
<dbReference type="Proteomes" id="UP001379533">
    <property type="component" value="Chromosome"/>
</dbReference>
<dbReference type="InterPro" id="IPR036736">
    <property type="entry name" value="ACP-like_sf"/>
</dbReference>
<evidence type="ECO:0000313" key="2">
    <source>
        <dbReference type="Proteomes" id="UP001379533"/>
    </source>
</evidence>
<dbReference type="RefSeq" id="WP_394846735.1">
    <property type="nucleotide sequence ID" value="NZ_CP089982.1"/>
</dbReference>
<dbReference type="Gene3D" id="1.10.1200.10">
    <property type="entry name" value="ACP-like"/>
    <property type="match status" value="1"/>
</dbReference>
<dbReference type="SUPFAM" id="SSF47336">
    <property type="entry name" value="ACP-like"/>
    <property type="match status" value="1"/>
</dbReference>
<name>A0ABZ2KBT4_9BACT</name>
<proteinExistence type="predicted"/>
<accession>A0ABZ2KBT4</accession>
<organism evidence="1 2">
    <name type="scientific">Pendulispora brunnea</name>
    <dbReference type="NCBI Taxonomy" id="2905690"/>
    <lineage>
        <taxon>Bacteria</taxon>
        <taxon>Pseudomonadati</taxon>
        <taxon>Myxococcota</taxon>
        <taxon>Myxococcia</taxon>
        <taxon>Myxococcales</taxon>
        <taxon>Sorangiineae</taxon>
        <taxon>Pendulisporaceae</taxon>
        <taxon>Pendulispora</taxon>
    </lineage>
</organism>
<reference evidence="1 2" key="1">
    <citation type="submission" date="2021-12" db="EMBL/GenBank/DDBJ databases">
        <title>Discovery of the Pendulisporaceae a myxobacterial family with distinct sporulation behavior and unique specialized metabolism.</title>
        <authorList>
            <person name="Garcia R."/>
            <person name="Popoff A."/>
            <person name="Bader C.D."/>
            <person name="Loehr J."/>
            <person name="Walesch S."/>
            <person name="Walt C."/>
            <person name="Boldt J."/>
            <person name="Bunk B."/>
            <person name="Haeckl F.J.F.P.J."/>
            <person name="Gunesch A.P."/>
            <person name="Birkelbach J."/>
            <person name="Nuebel U."/>
            <person name="Pietschmann T."/>
            <person name="Bach T."/>
            <person name="Mueller R."/>
        </authorList>
    </citation>
    <scope>NUCLEOTIDE SEQUENCE [LARGE SCALE GENOMIC DNA]</scope>
    <source>
        <strain evidence="1 2">MSr12523</strain>
    </source>
</reference>
<evidence type="ECO:0000313" key="1">
    <source>
        <dbReference type="EMBL" id="WXA96123.1"/>
    </source>
</evidence>
<keyword evidence="2" id="KW-1185">Reference proteome</keyword>
<protein>
    <submittedName>
        <fullName evidence="1">Acyl carrier protein</fullName>
    </submittedName>
</protein>